<dbReference type="AlphaFoldDB" id="A0A836CC20"/>
<dbReference type="Gene3D" id="1.20.890.10">
    <property type="entry name" value="cAMP-dependent protein kinase regulatory subunit, dimerization-anchoring domain"/>
    <property type="match status" value="1"/>
</dbReference>
<name>A0A836CC20_9STRA</name>
<dbReference type="CDD" id="cd22965">
    <property type="entry name" value="DD_DPY30_SDC1"/>
    <property type="match status" value="1"/>
</dbReference>
<dbReference type="InterPro" id="IPR007858">
    <property type="entry name" value="Dpy-30_motif"/>
</dbReference>
<keyword evidence="4" id="KW-0175">Coiled coil</keyword>
<evidence type="ECO:0000256" key="4">
    <source>
        <dbReference type="SAM" id="Coils"/>
    </source>
</evidence>
<evidence type="ECO:0000256" key="1">
    <source>
        <dbReference type="ARBA" id="ARBA00004123"/>
    </source>
</evidence>
<dbReference type="Proteomes" id="UP000664859">
    <property type="component" value="Unassembled WGS sequence"/>
</dbReference>
<organism evidence="5 6">
    <name type="scientific">Tribonema minus</name>
    <dbReference type="NCBI Taxonomy" id="303371"/>
    <lineage>
        <taxon>Eukaryota</taxon>
        <taxon>Sar</taxon>
        <taxon>Stramenopiles</taxon>
        <taxon>Ochrophyta</taxon>
        <taxon>PX clade</taxon>
        <taxon>Xanthophyceae</taxon>
        <taxon>Tribonematales</taxon>
        <taxon>Tribonemataceae</taxon>
        <taxon>Tribonema</taxon>
    </lineage>
</organism>
<evidence type="ECO:0000313" key="6">
    <source>
        <dbReference type="Proteomes" id="UP000664859"/>
    </source>
</evidence>
<keyword evidence="6" id="KW-1185">Reference proteome</keyword>
<keyword evidence="3" id="KW-0539">Nucleus</keyword>
<evidence type="ECO:0000256" key="2">
    <source>
        <dbReference type="ARBA" id="ARBA00010849"/>
    </source>
</evidence>
<dbReference type="GO" id="GO:0005634">
    <property type="term" value="C:nucleus"/>
    <property type="evidence" value="ECO:0007669"/>
    <property type="project" value="UniProtKB-SubCell"/>
</dbReference>
<comment type="similarity">
    <text evidence="2">Belongs to the dpy-30 family.</text>
</comment>
<comment type="subcellular location">
    <subcellularLocation>
        <location evidence="1">Nucleus</location>
    </subcellularLocation>
</comment>
<proteinExistence type="inferred from homology"/>
<comment type="caution">
    <text evidence="5">The sequence shown here is derived from an EMBL/GenBank/DDBJ whole genome shotgun (WGS) entry which is preliminary data.</text>
</comment>
<dbReference type="PANTHER" id="PTHR46104">
    <property type="entry name" value="GENE 9195-RELATED-RELATED"/>
    <property type="match status" value="1"/>
</dbReference>
<feature type="coiled-coil region" evidence="4">
    <location>
        <begin position="680"/>
        <end position="707"/>
    </location>
</feature>
<evidence type="ECO:0000313" key="5">
    <source>
        <dbReference type="EMBL" id="KAG5180850.1"/>
    </source>
</evidence>
<protein>
    <submittedName>
        <fullName evidence="5">Uncharacterized protein</fullName>
    </submittedName>
</protein>
<dbReference type="OrthoDB" id="417678at2759"/>
<dbReference type="InterPro" id="IPR049629">
    <property type="entry name" value="DPY30_SDC1_DD"/>
</dbReference>
<dbReference type="Pfam" id="PF05186">
    <property type="entry name" value="Dpy-30"/>
    <property type="match status" value="1"/>
</dbReference>
<sequence length="754" mass="85854">MSLFEMFTSVADFTDTVCNLQVKRLGWYGLWMTKNLEGTVDDEVAAKLAVGEGRQADLEQERLELQALNSERFRHRFLERNRPWILQHLTELLTPRTIQQTGPDGRPVVEYIRDVYAELMAMGEGARRPGDRSDISSDEDDDLEALRRNWPRTPLTGANLAIARYWLQLARKRRAFLKLVSGIIESALASSCALCGCTSQQAGRTLAVALATNGQADPNAIDRLIVAFEAQYGYNEMDANLWKAFFRSQAEFITRCNQCADTAERDRLRGAGMVSAGRVTRADDVSSDDDDAEVLFDAVIVTRSSGEGRIMRKWLDAARRKLGGLHLFPKQSARADMERYVERMRRRKLQGGKRTIAGMDADAGKPKPTQAPQARLSAASKALALRWLHLARDSLEGKFKDKGTQMREDVSGLLGRMPVEQDWFFGAEMRMEGQVRKIEADLNTFTTELRARMAKDRSEFEAKLHAEAEKVRLDMELRKRELLRLRDERQAQQEALEAQIKEEQGAVPSTLQEQHRKALEEIDELIRTEIQAKEDAIARGESKQRTQFDQMEALSEQTIVDRKVAADSSYRRLRRETRQKTKAAEIDWQVRAAKWMAAARRKIEVKEREDAEEAAKNARRRYFVFAFSAMRWLGSRSQRLESIMHVPRYTCLQGHQCVVCAQYAATDMMLKDSNEAPPISAEEVEDAEKLAEKNAEALQERLNMQTLPIRAYLDQTVVPILLDGMAALAKERPPNPVEWLASYLLRNNPQRPST</sequence>
<reference evidence="5" key="1">
    <citation type="submission" date="2021-02" db="EMBL/GenBank/DDBJ databases">
        <title>First Annotated Genome of the Yellow-green Alga Tribonema minus.</title>
        <authorList>
            <person name="Mahan K.M."/>
        </authorList>
    </citation>
    <scope>NUCLEOTIDE SEQUENCE</scope>
    <source>
        <strain evidence="5">UTEX B ZZ1240</strain>
    </source>
</reference>
<feature type="coiled-coil region" evidence="4">
    <location>
        <begin position="475"/>
        <end position="506"/>
    </location>
</feature>
<accession>A0A836CC20</accession>
<dbReference type="EMBL" id="JAFCMP010000357">
    <property type="protein sequence ID" value="KAG5180850.1"/>
    <property type="molecule type" value="Genomic_DNA"/>
</dbReference>
<evidence type="ECO:0000256" key="3">
    <source>
        <dbReference type="ARBA" id="ARBA00023242"/>
    </source>
</evidence>
<dbReference type="PANTHER" id="PTHR46104:SF1">
    <property type="entry name" value="GENE 9195-RELATED"/>
    <property type="match status" value="1"/>
</dbReference>
<gene>
    <name evidence="5" type="ORF">JKP88DRAFT_263797</name>
</gene>